<organism evidence="2 3">
    <name type="scientific">Roseovarius aquimarinus</name>
    <dbReference type="NCBI Taxonomy" id="1229156"/>
    <lineage>
        <taxon>Bacteria</taxon>
        <taxon>Pseudomonadati</taxon>
        <taxon>Pseudomonadota</taxon>
        <taxon>Alphaproteobacteria</taxon>
        <taxon>Rhodobacterales</taxon>
        <taxon>Roseobacteraceae</taxon>
        <taxon>Roseovarius</taxon>
    </lineage>
</organism>
<keyword evidence="1" id="KW-1133">Transmembrane helix</keyword>
<reference evidence="2 3" key="1">
    <citation type="submission" date="2024-10" db="EMBL/GenBank/DDBJ databases">
        <authorList>
            <person name="Yang X.-N."/>
        </authorList>
    </citation>
    <scope>NUCLEOTIDE SEQUENCE [LARGE SCALE GENOMIC DNA]</scope>
    <source>
        <strain evidence="2 3">CAU 1059</strain>
    </source>
</reference>
<evidence type="ECO:0000313" key="2">
    <source>
        <dbReference type="EMBL" id="MFH0252829.1"/>
    </source>
</evidence>
<evidence type="ECO:0008006" key="4">
    <source>
        <dbReference type="Google" id="ProtNLM"/>
    </source>
</evidence>
<keyword evidence="3" id="KW-1185">Reference proteome</keyword>
<name>A0ABW7I4N5_9RHOB</name>
<protein>
    <recommendedName>
        <fullName evidence="4">Preprotein translocase subunit SecE</fullName>
    </recommendedName>
</protein>
<accession>A0ABW7I4N5</accession>
<dbReference type="RefSeq" id="WP_377168869.1">
    <property type="nucleotide sequence ID" value="NZ_JBHTJC010000001.1"/>
</dbReference>
<feature type="transmembrane region" description="Helical" evidence="1">
    <location>
        <begin position="55"/>
        <end position="75"/>
    </location>
</feature>
<evidence type="ECO:0000313" key="3">
    <source>
        <dbReference type="Proteomes" id="UP001607157"/>
    </source>
</evidence>
<gene>
    <name evidence="2" type="ORF">ACGRVM_02925</name>
</gene>
<sequence length="79" mass="9304">MTNNKRDLARERRSDKRAIDVGVGKKKFSDAMIKEATEEAFDWLERGGWRRIWKVIKVTILIFVLMIMAAVFYLLETLN</sequence>
<proteinExistence type="predicted"/>
<dbReference type="Proteomes" id="UP001607157">
    <property type="component" value="Unassembled WGS sequence"/>
</dbReference>
<comment type="caution">
    <text evidence="2">The sequence shown here is derived from an EMBL/GenBank/DDBJ whole genome shotgun (WGS) entry which is preliminary data.</text>
</comment>
<evidence type="ECO:0000256" key="1">
    <source>
        <dbReference type="SAM" id="Phobius"/>
    </source>
</evidence>
<keyword evidence="1" id="KW-0812">Transmembrane</keyword>
<keyword evidence="1" id="KW-0472">Membrane</keyword>
<dbReference type="EMBL" id="JBIHMM010000001">
    <property type="protein sequence ID" value="MFH0252829.1"/>
    <property type="molecule type" value="Genomic_DNA"/>
</dbReference>